<dbReference type="Pfam" id="PF00582">
    <property type="entry name" value="Usp"/>
    <property type="match status" value="2"/>
</dbReference>
<dbReference type="InterPro" id="IPR006015">
    <property type="entry name" value="Universal_stress_UspA"/>
</dbReference>
<comment type="caution">
    <text evidence="3">The sequence shown here is derived from an EMBL/GenBank/DDBJ whole genome shotgun (WGS) entry which is preliminary data.</text>
</comment>
<dbReference type="InterPro" id="IPR006016">
    <property type="entry name" value="UspA"/>
</dbReference>
<evidence type="ECO:0000256" key="1">
    <source>
        <dbReference type="ARBA" id="ARBA00008791"/>
    </source>
</evidence>
<dbReference type="Proteomes" id="UP000584374">
    <property type="component" value="Unassembled WGS sequence"/>
</dbReference>
<comment type="similarity">
    <text evidence="1">Belongs to the universal stress protein A family.</text>
</comment>
<dbReference type="EMBL" id="JACHIW010000001">
    <property type="protein sequence ID" value="MBB5156015.1"/>
    <property type="molecule type" value="Genomic_DNA"/>
</dbReference>
<dbReference type="AlphaFoldDB" id="A0A840QC42"/>
<proteinExistence type="inferred from homology"/>
<gene>
    <name evidence="3" type="ORF">BJ970_003549</name>
</gene>
<name>A0A840QC42_9PSEU</name>
<sequence length="279" mass="29548">MTDRARSIVVGVDGSSHSAAAASWAAEDAHLRLRPLHLVMVDNNWARTADAEQIVQDLADRCRMQSPQVTVTEEVVPGHPAEVLISHSTRADMIVVGSRGRGGFAGTHLGSVSSSVAIHSSCPVVVARTEAGATGPVVVGLDTSPLSRHVLEFALEAAAVRKLGLVVMQVWRRPEHDDVFATPITLPSPADIDEAMRRRLAEQVAGHGEKYPDVRIRKVAQHGHPVSALAEASRKAELVVVGHRGRGGFKGMLLGSVASGVLHHAHCPVAVVRIPSASD</sequence>
<feature type="domain" description="UspA" evidence="2">
    <location>
        <begin position="136"/>
        <end position="273"/>
    </location>
</feature>
<dbReference type="PANTHER" id="PTHR46268:SF6">
    <property type="entry name" value="UNIVERSAL STRESS PROTEIN UP12"/>
    <property type="match status" value="1"/>
</dbReference>
<evidence type="ECO:0000313" key="4">
    <source>
        <dbReference type="Proteomes" id="UP000584374"/>
    </source>
</evidence>
<evidence type="ECO:0000259" key="2">
    <source>
        <dbReference type="Pfam" id="PF00582"/>
    </source>
</evidence>
<keyword evidence="4" id="KW-1185">Reference proteome</keyword>
<dbReference type="Gene3D" id="3.40.50.620">
    <property type="entry name" value="HUPs"/>
    <property type="match status" value="2"/>
</dbReference>
<protein>
    <submittedName>
        <fullName evidence="3">Nucleotide-binding universal stress UspA family protein</fullName>
    </submittedName>
</protein>
<organism evidence="3 4">
    <name type="scientific">Saccharopolyspora phatthalungensis</name>
    <dbReference type="NCBI Taxonomy" id="664693"/>
    <lineage>
        <taxon>Bacteria</taxon>
        <taxon>Bacillati</taxon>
        <taxon>Actinomycetota</taxon>
        <taxon>Actinomycetes</taxon>
        <taxon>Pseudonocardiales</taxon>
        <taxon>Pseudonocardiaceae</taxon>
        <taxon>Saccharopolyspora</taxon>
    </lineage>
</organism>
<dbReference type="PRINTS" id="PR01438">
    <property type="entry name" value="UNVRSLSTRESS"/>
</dbReference>
<evidence type="ECO:0000313" key="3">
    <source>
        <dbReference type="EMBL" id="MBB5156015.1"/>
    </source>
</evidence>
<dbReference type="SUPFAM" id="SSF52402">
    <property type="entry name" value="Adenine nucleotide alpha hydrolases-like"/>
    <property type="match status" value="2"/>
</dbReference>
<accession>A0A840QC42</accession>
<dbReference type="InterPro" id="IPR014729">
    <property type="entry name" value="Rossmann-like_a/b/a_fold"/>
</dbReference>
<reference evidence="3 4" key="1">
    <citation type="submission" date="2020-08" db="EMBL/GenBank/DDBJ databases">
        <title>Sequencing the genomes of 1000 actinobacteria strains.</title>
        <authorList>
            <person name="Klenk H.-P."/>
        </authorList>
    </citation>
    <scope>NUCLEOTIDE SEQUENCE [LARGE SCALE GENOMIC DNA]</scope>
    <source>
        <strain evidence="3 4">DSM 45584</strain>
    </source>
</reference>
<dbReference type="RefSeq" id="WP_312864297.1">
    <property type="nucleotide sequence ID" value="NZ_JACHIW010000001.1"/>
</dbReference>
<dbReference type="PANTHER" id="PTHR46268">
    <property type="entry name" value="STRESS RESPONSE PROTEIN NHAX"/>
    <property type="match status" value="1"/>
</dbReference>
<feature type="domain" description="UspA" evidence="2">
    <location>
        <begin position="6"/>
        <end position="128"/>
    </location>
</feature>